<name>A0ABR0CK28_9LAMI</name>
<dbReference type="Pfam" id="PF26575">
    <property type="entry name" value="HHO5_N"/>
    <property type="match status" value="1"/>
</dbReference>
<evidence type="ECO:0000313" key="4">
    <source>
        <dbReference type="EMBL" id="KAK4477483.1"/>
    </source>
</evidence>
<dbReference type="InterPro" id="IPR044787">
    <property type="entry name" value="HHO5-like"/>
</dbReference>
<keyword evidence="2" id="KW-0238">DNA-binding</keyword>
<sequence>MGENLKDVNFDVGSRSILEILKEVSMIDDISKKSSKLEFHLQSLKEELKRIDVFKRELPHCMYLLKDAIERLKEEMMQWKGRDMGPVMEDFLPLKSDSEKNGGAKESNDISEMKKWMSSVQLWSTPVEYENNFDSKNQDSVFHLGTVRYEEGEGSGSRNPFDKCNLKNRGGAFLPFKKPIKKPSCLTTEEVKRVQPIDGLSLSNPVAKVESIALSVKPQLQQLHQEQQQKKNRRCWSPDLHKRFINALHQLGGAQSRYPLL</sequence>
<dbReference type="PANTHER" id="PTHR31003">
    <property type="entry name" value="MYB FAMILY TRANSCRIPTION FACTOR"/>
    <property type="match status" value="1"/>
</dbReference>
<reference evidence="4 5" key="1">
    <citation type="journal article" date="2023" name="bioRxiv">
        <title>Genome report: Whole genome sequence and annotation of Penstemon davidsonii.</title>
        <authorList>
            <person name="Ostevik K.L."/>
            <person name="Alabady M."/>
            <person name="Zhang M."/>
            <person name="Rausher M.D."/>
        </authorList>
    </citation>
    <scope>NUCLEOTIDE SEQUENCE [LARGE SCALE GENOMIC DNA]</scope>
    <source>
        <strain evidence="4">DNT005</strain>
        <tissue evidence="4">Whole leaf</tissue>
    </source>
</reference>
<evidence type="ECO:0000259" key="3">
    <source>
        <dbReference type="Pfam" id="PF26575"/>
    </source>
</evidence>
<dbReference type="Proteomes" id="UP001291926">
    <property type="component" value="Unassembled WGS sequence"/>
</dbReference>
<dbReference type="InterPro" id="IPR058673">
    <property type="entry name" value="HHO5-like_N"/>
</dbReference>
<evidence type="ECO:0000256" key="1">
    <source>
        <dbReference type="ARBA" id="ARBA00004123"/>
    </source>
</evidence>
<proteinExistence type="predicted"/>
<dbReference type="PANTHER" id="PTHR31003:SF22">
    <property type="entry name" value="TRANSCRIPTION FACTOR HHO5"/>
    <property type="match status" value="1"/>
</dbReference>
<comment type="caution">
    <text evidence="4">The sequence shown here is derived from an EMBL/GenBank/DDBJ whole genome shotgun (WGS) entry which is preliminary data.</text>
</comment>
<feature type="domain" description="HHO5-like N-terminal" evidence="3">
    <location>
        <begin position="15"/>
        <end position="77"/>
    </location>
</feature>
<protein>
    <recommendedName>
        <fullName evidence="3">HHO5-like N-terminal domain-containing protein</fullName>
    </recommendedName>
</protein>
<dbReference type="Gene3D" id="1.10.10.60">
    <property type="entry name" value="Homeodomain-like"/>
    <property type="match status" value="1"/>
</dbReference>
<keyword evidence="5" id="KW-1185">Reference proteome</keyword>
<organism evidence="4 5">
    <name type="scientific">Penstemon davidsonii</name>
    <dbReference type="NCBI Taxonomy" id="160366"/>
    <lineage>
        <taxon>Eukaryota</taxon>
        <taxon>Viridiplantae</taxon>
        <taxon>Streptophyta</taxon>
        <taxon>Embryophyta</taxon>
        <taxon>Tracheophyta</taxon>
        <taxon>Spermatophyta</taxon>
        <taxon>Magnoliopsida</taxon>
        <taxon>eudicotyledons</taxon>
        <taxon>Gunneridae</taxon>
        <taxon>Pentapetalae</taxon>
        <taxon>asterids</taxon>
        <taxon>lamiids</taxon>
        <taxon>Lamiales</taxon>
        <taxon>Plantaginaceae</taxon>
        <taxon>Cheloneae</taxon>
        <taxon>Penstemon</taxon>
    </lineage>
</organism>
<evidence type="ECO:0000313" key="5">
    <source>
        <dbReference type="Proteomes" id="UP001291926"/>
    </source>
</evidence>
<accession>A0ABR0CK28</accession>
<gene>
    <name evidence="4" type="ORF">RD792_016707</name>
</gene>
<comment type="subcellular location">
    <subcellularLocation>
        <location evidence="1">Nucleus</location>
    </subcellularLocation>
</comment>
<dbReference type="EMBL" id="JAYDYQ010002688">
    <property type="protein sequence ID" value="KAK4477483.1"/>
    <property type="molecule type" value="Genomic_DNA"/>
</dbReference>
<evidence type="ECO:0000256" key="2">
    <source>
        <dbReference type="ARBA" id="ARBA00023125"/>
    </source>
</evidence>